<evidence type="ECO:0000313" key="14">
    <source>
        <dbReference type="EMBL" id="KAK6542147.1"/>
    </source>
</evidence>
<dbReference type="AlphaFoldDB" id="A0AAV9XJ76"/>
<dbReference type="InterPro" id="IPR048267">
    <property type="entry name" value="Arginosuc_syn_N"/>
</dbReference>
<gene>
    <name evidence="14" type="primary">ARG1</name>
    <name evidence="14" type="ORF">TWF694_007913</name>
</gene>
<evidence type="ECO:0000256" key="11">
    <source>
        <dbReference type="ARBA" id="ARBA00060987"/>
    </source>
</evidence>
<dbReference type="Pfam" id="PF00764">
    <property type="entry name" value="Arginosuc_synth"/>
    <property type="match status" value="1"/>
</dbReference>
<dbReference type="Proteomes" id="UP001365542">
    <property type="component" value="Unassembled WGS sequence"/>
</dbReference>
<reference evidence="14 15" key="1">
    <citation type="submission" date="2019-10" db="EMBL/GenBank/DDBJ databases">
        <authorList>
            <person name="Palmer J.M."/>
        </authorList>
    </citation>
    <scope>NUCLEOTIDE SEQUENCE [LARGE SCALE GENOMIC DNA]</scope>
    <source>
        <strain evidence="14 15">TWF694</strain>
    </source>
</reference>
<evidence type="ECO:0000256" key="5">
    <source>
        <dbReference type="ARBA" id="ARBA00022571"/>
    </source>
</evidence>
<keyword evidence="8" id="KW-0547">Nucleotide-binding</keyword>
<keyword evidence="9" id="KW-0067">ATP-binding</keyword>
<evidence type="ECO:0000256" key="4">
    <source>
        <dbReference type="ARBA" id="ARBA00014810"/>
    </source>
</evidence>
<sequence length="420" mass="46764">MATQLPTMSKGKVCLAYSGGLDTSCILAWLLEQGYEVVCYMADVGQEEDFEAAKAKAKKIGASECYVDDLRKEFVEQLCFPAIQCNAIYENVYLLGTSLARPVIARGQMAVAKKEGCFAVSHGCTGKGNDQVRFELAFYALDPKIKVIAPWRDPVFYERFKGRNDLLEYASAVGVPVSQTKAKPWSMDENLAHCSYEAGILEDPDVTPPKDMWKLTVDPEDAPNEPEDFTLFFEKGLPVKLVEASGETTTDSLTLFLKANAIARKHGVGRIDIVENRFIGLKSRGCYETPGLTCLRNAHVDLEGLVLDREVRALRDQFVTFNYAKILYNGLYFSPEREFLESSIIASQKTVNGQVRCRCYKGSFTVLGRSSETEKLYDMSESSMDEIGDFAPSETTGFISVQAIRLKKYGLKKQEDGESL</sequence>
<comment type="pathway">
    <text evidence="1">Amino-acid biosynthesis; L-arginine biosynthesis; L-arginine from L-ornithine and carbamoyl phosphate: step 2/3.</text>
</comment>
<dbReference type="Gene3D" id="3.40.50.620">
    <property type="entry name" value="HUPs"/>
    <property type="match status" value="1"/>
</dbReference>
<dbReference type="GO" id="GO:0006526">
    <property type="term" value="P:L-arginine biosynthetic process"/>
    <property type="evidence" value="ECO:0007669"/>
    <property type="project" value="UniProtKB-KW"/>
</dbReference>
<dbReference type="InterPro" id="IPR048268">
    <property type="entry name" value="Arginosuc_syn_C"/>
</dbReference>
<dbReference type="GO" id="GO:0004055">
    <property type="term" value="F:argininosuccinate synthase activity"/>
    <property type="evidence" value="ECO:0007669"/>
    <property type="project" value="UniProtKB-EC"/>
</dbReference>
<dbReference type="NCBIfam" id="NF001770">
    <property type="entry name" value="PRK00509.1"/>
    <property type="match status" value="1"/>
</dbReference>
<organism evidence="14 15">
    <name type="scientific">Orbilia ellipsospora</name>
    <dbReference type="NCBI Taxonomy" id="2528407"/>
    <lineage>
        <taxon>Eukaryota</taxon>
        <taxon>Fungi</taxon>
        <taxon>Dikarya</taxon>
        <taxon>Ascomycota</taxon>
        <taxon>Pezizomycotina</taxon>
        <taxon>Orbiliomycetes</taxon>
        <taxon>Orbiliales</taxon>
        <taxon>Orbiliaceae</taxon>
        <taxon>Orbilia</taxon>
    </lineage>
</organism>
<name>A0AAV9XJ76_9PEZI</name>
<comment type="subunit">
    <text evidence="2">Homotetramer.</text>
</comment>
<evidence type="ECO:0000256" key="1">
    <source>
        <dbReference type="ARBA" id="ARBA00004967"/>
    </source>
</evidence>
<feature type="domain" description="Arginosuccinate synthase C-terminal" evidence="13">
    <location>
        <begin position="185"/>
        <end position="409"/>
    </location>
</feature>
<evidence type="ECO:0000256" key="8">
    <source>
        <dbReference type="ARBA" id="ARBA00022741"/>
    </source>
</evidence>
<evidence type="ECO:0000256" key="9">
    <source>
        <dbReference type="ARBA" id="ARBA00022840"/>
    </source>
</evidence>
<evidence type="ECO:0000256" key="7">
    <source>
        <dbReference type="ARBA" id="ARBA00022605"/>
    </source>
</evidence>
<dbReference type="FunFam" id="3.40.50.620:FF:000019">
    <property type="entry name" value="Argininosuccinate synthase"/>
    <property type="match status" value="1"/>
</dbReference>
<dbReference type="HAMAP" id="MF_00005">
    <property type="entry name" value="Arg_succ_synth_type1"/>
    <property type="match status" value="1"/>
</dbReference>
<dbReference type="SUPFAM" id="SSF52402">
    <property type="entry name" value="Adenine nucleotide alpha hydrolases-like"/>
    <property type="match status" value="1"/>
</dbReference>
<dbReference type="FunFam" id="3.90.1260.10:FF:000003">
    <property type="entry name" value="Argininosuccinate synthase"/>
    <property type="match status" value="1"/>
</dbReference>
<dbReference type="GO" id="GO:0000050">
    <property type="term" value="P:urea cycle"/>
    <property type="evidence" value="ECO:0007669"/>
    <property type="project" value="TreeGrafter"/>
</dbReference>
<dbReference type="InterPro" id="IPR018223">
    <property type="entry name" value="Arginosuc_synth_CS"/>
</dbReference>
<dbReference type="PANTHER" id="PTHR11587">
    <property type="entry name" value="ARGININOSUCCINATE SYNTHASE"/>
    <property type="match status" value="1"/>
</dbReference>
<accession>A0AAV9XJ76</accession>
<dbReference type="GO" id="GO:0005524">
    <property type="term" value="F:ATP binding"/>
    <property type="evidence" value="ECO:0007669"/>
    <property type="project" value="UniProtKB-KW"/>
</dbReference>
<dbReference type="CDD" id="cd01999">
    <property type="entry name" value="ASS"/>
    <property type="match status" value="1"/>
</dbReference>
<evidence type="ECO:0000256" key="2">
    <source>
        <dbReference type="ARBA" id="ARBA00011881"/>
    </source>
</evidence>
<proteinExistence type="inferred from homology"/>
<protein>
    <recommendedName>
        <fullName evidence="4">Argininosuccinate synthase</fullName>
        <ecNumber evidence="3">6.3.4.5</ecNumber>
    </recommendedName>
    <alternativeName>
        <fullName evidence="10">Citrulline--aspartate ligase</fullName>
    </alternativeName>
</protein>
<dbReference type="EC" id="6.3.4.5" evidence="3"/>
<keyword evidence="6" id="KW-0436">Ligase</keyword>
<dbReference type="EMBL" id="JAVHJO010000003">
    <property type="protein sequence ID" value="KAK6542147.1"/>
    <property type="molecule type" value="Genomic_DNA"/>
</dbReference>
<dbReference type="SUPFAM" id="SSF69864">
    <property type="entry name" value="Argininosuccinate synthetase, C-terminal domain"/>
    <property type="match status" value="1"/>
</dbReference>
<keyword evidence="15" id="KW-1185">Reference proteome</keyword>
<feature type="domain" description="Arginosuccinate synthase-like N-terminal" evidence="12">
    <location>
        <begin position="12"/>
        <end position="176"/>
    </location>
</feature>
<dbReference type="InterPro" id="IPR014729">
    <property type="entry name" value="Rossmann-like_a/b/a_fold"/>
</dbReference>
<dbReference type="GO" id="GO:0000053">
    <property type="term" value="P:argininosuccinate metabolic process"/>
    <property type="evidence" value="ECO:0007669"/>
    <property type="project" value="TreeGrafter"/>
</dbReference>
<evidence type="ECO:0000313" key="15">
    <source>
        <dbReference type="Proteomes" id="UP001365542"/>
    </source>
</evidence>
<dbReference type="NCBIfam" id="TIGR00032">
    <property type="entry name" value="argG"/>
    <property type="match status" value="1"/>
</dbReference>
<dbReference type="InterPro" id="IPR024074">
    <property type="entry name" value="AS_cat/multimer_dom_body"/>
</dbReference>
<dbReference type="Pfam" id="PF20979">
    <property type="entry name" value="Arginosuc_syn_C"/>
    <property type="match status" value="1"/>
</dbReference>
<dbReference type="PROSITE" id="PS00564">
    <property type="entry name" value="ARGININOSUCCIN_SYN_1"/>
    <property type="match status" value="1"/>
</dbReference>
<evidence type="ECO:0000256" key="3">
    <source>
        <dbReference type="ARBA" id="ARBA00012286"/>
    </source>
</evidence>
<comment type="similarity">
    <text evidence="11">Belongs to the argininosuccinate synthase family. Type 1 subfamily.</text>
</comment>
<dbReference type="InterPro" id="IPR001518">
    <property type="entry name" value="Arginosuc_synth"/>
</dbReference>
<evidence type="ECO:0000259" key="13">
    <source>
        <dbReference type="Pfam" id="PF20979"/>
    </source>
</evidence>
<keyword evidence="7" id="KW-0028">Amino-acid biosynthesis</keyword>
<evidence type="ECO:0000259" key="12">
    <source>
        <dbReference type="Pfam" id="PF00764"/>
    </source>
</evidence>
<keyword evidence="5" id="KW-0055">Arginine biosynthesis</keyword>
<dbReference type="PROSITE" id="PS00565">
    <property type="entry name" value="ARGININOSUCCIN_SYN_2"/>
    <property type="match status" value="1"/>
</dbReference>
<dbReference type="PANTHER" id="PTHR11587:SF2">
    <property type="entry name" value="ARGININOSUCCINATE SYNTHASE"/>
    <property type="match status" value="1"/>
</dbReference>
<evidence type="ECO:0000256" key="6">
    <source>
        <dbReference type="ARBA" id="ARBA00022598"/>
    </source>
</evidence>
<evidence type="ECO:0000256" key="10">
    <source>
        <dbReference type="ARBA" id="ARBA00029916"/>
    </source>
</evidence>
<dbReference type="Gene3D" id="3.90.1260.10">
    <property type="entry name" value="Argininosuccinate synthetase, chain A, domain 2"/>
    <property type="match status" value="1"/>
</dbReference>
<dbReference type="InterPro" id="IPR023434">
    <property type="entry name" value="Arginosuc_synth_type_1_subfam"/>
</dbReference>
<dbReference type="GO" id="GO:0005737">
    <property type="term" value="C:cytoplasm"/>
    <property type="evidence" value="ECO:0007669"/>
    <property type="project" value="TreeGrafter"/>
</dbReference>
<comment type="caution">
    <text evidence="14">The sequence shown here is derived from an EMBL/GenBank/DDBJ whole genome shotgun (WGS) entry which is preliminary data.</text>
</comment>